<dbReference type="InterPro" id="IPR036249">
    <property type="entry name" value="Thioredoxin-like_sf"/>
</dbReference>
<dbReference type="ExpressionAtlas" id="I1HHU7">
    <property type="expression patterns" value="baseline and differential"/>
</dbReference>
<dbReference type="PANTHER" id="PTHR10438">
    <property type="entry name" value="THIOREDOXIN"/>
    <property type="match status" value="1"/>
</dbReference>
<proteinExistence type="predicted"/>
<gene>
    <name evidence="7" type="primary">LOC104582621</name>
    <name evidence="6" type="ORF">BRADI_2g20440v3</name>
</gene>
<evidence type="ECO:0000256" key="3">
    <source>
        <dbReference type="ARBA" id="ARBA00023157"/>
    </source>
</evidence>
<name>I1HHU7_BRADI</name>
<dbReference type="OrthoDB" id="10263751at2759"/>
<reference evidence="6 7" key="1">
    <citation type="journal article" date="2010" name="Nature">
        <title>Genome sequencing and analysis of the model grass Brachypodium distachyon.</title>
        <authorList>
            <consortium name="International Brachypodium Initiative"/>
        </authorList>
    </citation>
    <scope>NUCLEOTIDE SEQUENCE [LARGE SCALE GENOMIC DNA]</scope>
    <source>
        <strain evidence="6">Bd21</strain>
        <strain evidence="7">cv. Bd21</strain>
    </source>
</reference>
<accession>I1HHU7</accession>
<evidence type="ECO:0000313" key="6">
    <source>
        <dbReference type="EMBL" id="KQK05509.1"/>
    </source>
</evidence>
<dbReference type="Gene3D" id="3.40.30.10">
    <property type="entry name" value="Glutaredoxin"/>
    <property type="match status" value="1"/>
</dbReference>
<dbReference type="InterPro" id="IPR050620">
    <property type="entry name" value="Thioredoxin_H-type-like"/>
</dbReference>
<dbReference type="KEGG" id="bdi:104582621"/>
<evidence type="ECO:0000313" key="8">
    <source>
        <dbReference type="Proteomes" id="UP000008810"/>
    </source>
</evidence>
<dbReference type="PROSITE" id="PS51352">
    <property type="entry name" value="THIOREDOXIN_2"/>
    <property type="match status" value="1"/>
</dbReference>
<keyword evidence="1" id="KW-0813">Transport</keyword>
<evidence type="ECO:0000256" key="2">
    <source>
        <dbReference type="ARBA" id="ARBA00022982"/>
    </source>
</evidence>
<dbReference type="OMA" id="VIACHTI"/>
<keyword evidence="8" id="KW-1185">Reference proteome</keyword>
<dbReference type="GeneID" id="104582621"/>
<dbReference type="HOGENOM" id="CLU_090389_14_1_1"/>
<dbReference type="FunFam" id="3.40.30.10:FF:000245">
    <property type="entry name" value="Thioredoxin"/>
    <property type="match status" value="1"/>
</dbReference>
<evidence type="ECO:0000256" key="4">
    <source>
        <dbReference type="ARBA" id="ARBA00023284"/>
    </source>
</evidence>
<dbReference type="Gramene" id="KQK05509">
    <property type="protein sequence ID" value="KQK05509"/>
    <property type="gene ID" value="BRADI_2g20440v3"/>
</dbReference>
<dbReference type="SUPFAM" id="SSF52833">
    <property type="entry name" value="Thioredoxin-like"/>
    <property type="match status" value="1"/>
</dbReference>
<protein>
    <recommendedName>
        <fullName evidence="5">Thioredoxin domain-containing protein</fullName>
    </recommendedName>
</protein>
<dbReference type="STRING" id="15368.I1HHU7"/>
<dbReference type="AlphaFoldDB" id="I1HHU7"/>
<dbReference type="EnsemblPlants" id="KQK05509">
    <property type="protein sequence ID" value="KQK05509"/>
    <property type="gene ID" value="BRADI_2g20440v3"/>
</dbReference>
<reference evidence="6" key="2">
    <citation type="submission" date="2017-06" db="EMBL/GenBank/DDBJ databases">
        <title>WGS assembly of Brachypodium distachyon.</title>
        <authorList>
            <consortium name="The International Brachypodium Initiative"/>
            <person name="Lucas S."/>
            <person name="Harmon-Smith M."/>
            <person name="Lail K."/>
            <person name="Tice H."/>
            <person name="Grimwood J."/>
            <person name="Bruce D."/>
            <person name="Barry K."/>
            <person name="Shu S."/>
            <person name="Lindquist E."/>
            <person name="Wang M."/>
            <person name="Pitluck S."/>
            <person name="Vogel J.P."/>
            <person name="Garvin D.F."/>
            <person name="Mockler T.C."/>
            <person name="Schmutz J."/>
            <person name="Rokhsar D."/>
            <person name="Bevan M.W."/>
        </authorList>
    </citation>
    <scope>NUCLEOTIDE SEQUENCE</scope>
    <source>
        <strain evidence="6">Bd21</strain>
    </source>
</reference>
<evidence type="ECO:0000259" key="5">
    <source>
        <dbReference type="PROSITE" id="PS51352"/>
    </source>
</evidence>
<dbReference type="PRINTS" id="PR00421">
    <property type="entry name" value="THIOREDOXIN"/>
</dbReference>
<feature type="domain" description="Thioredoxin" evidence="5">
    <location>
        <begin position="1"/>
        <end position="120"/>
    </location>
</feature>
<dbReference type="InterPro" id="IPR017937">
    <property type="entry name" value="Thioredoxin_CS"/>
</dbReference>
<dbReference type="RefSeq" id="XP_010231198.1">
    <property type="nucleotide sequence ID" value="XM_010232896.2"/>
</dbReference>
<dbReference type="eggNOG" id="KOG0907">
    <property type="taxonomic scope" value="Eukaryota"/>
</dbReference>
<dbReference type="PROSITE" id="PS00194">
    <property type="entry name" value="THIOREDOXIN_1"/>
    <property type="match status" value="1"/>
</dbReference>
<dbReference type="Proteomes" id="UP000008810">
    <property type="component" value="Chromosome 2"/>
</dbReference>
<evidence type="ECO:0000256" key="1">
    <source>
        <dbReference type="ARBA" id="ARBA00022448"/>
    </source>
</evidence>
<evidence type="ECO:0000313" key="7">
    <source>
        <dbReference type="EnsemblPlants" id="KQK05509"/>
    </source>
</evidence>
<organism evidence="7">
    <name type="scientific">Brachypodium distachyon</name>
    <name type="common">Purple false brome</name>
    <name type="synonym">Trachynia distachya</name>
    <dbReference type="NCBI Taxonomy" id="15368"/>
    <lineage>
        <taxon>Eukaryota</taxon>
        <taxon>Viridiplantae</taxon>
        <taxon>Streptophyta</taxon>
        <taxon>Embryophyta</taxon>
        <taxon>Tracheophyta</taxon>
        <taxon>Spermatophyta</taxon>
        <taxon>Magnoliopsida</taxon>
        <taxon>Liliopsida</taxon>
        <taxon>Poales</taxon>
        <taxon>Poaceae</taxon>
        <taxon>BOP clade</taxon>
        <taxon>Pooideae</taxon>
        <taxon>Stipodae</taxon>
        <taxon>Brachypodieae</taxon>
        <taxon>Brachypodium</taxon>
    </lineage>
</organism>
<keyword evidence="2" id="KW-0249">Electron transport</keyword>
<dbReference type="Pfam" id="PF00085">
    <property type="entry name" value="Thioredoxin"/>
    <property type="match status" value="1"/>
</dbReference>
<dbReference type="InterPro" id="IPR013766">
    <property type="entry name" value="Thioredoxin_domain"/>
</dbReference>
<keyword evidence="3" id="KW-1015">Disulfide bond</keyword>
<dbReference type="PANTHER" id="PTHR10438:SF417">
    <property type="entry name" value="THIOREDOXIN H5"/>
    <property type="match status" value="1"/>
</dbReference>
<dbReference type="EMBL" id="CM000881">
    <property type="protein sequence ID" value="KQK05509.1"/>
    <property type="molecule type" value="Genomic_DNA"/>
</dbReference>
<reference evidence="7" key="3">
    <citation type="submission" date="2018-08" db="UniProtKB">
        <authorList>
            <consortium name="EnsemblPlants"/>
        </authorList>
    </citation>
    <scope>IDENTIFICATION</scope>
    <source>
        <strain evidence="7">cv. Bd21</strain>
    </source>
</reference>
<dbReference type="CDD" id="cd02947">
    <property type="entry name" value="TRX_family"/>
    <property type="match status" value="1"/>
</dbReference>
<keyword evidence="4" id="KW-0676">Redox-active center</keyword>
<sequence>MAAAAGAAAGAAEVIAIHSLEEWTIQIEEANNAKKLVVIDFTASWCPPCRAMAPIFADLAKKFPHVAFLKVDVDELKPIAEQFSVEAMPTFLFMKEGDVRDRVVGAMKDDLTAKLGLHAAQ</sequence>